<feature type="domain" description="DUF6606" evidence="2">
    <location>
        <begin position="55"/>
        <end position="210"/>
    </location>
</feature>
<protein>
    <recommendedName>
        <fullName evidence="2">DUF6606 domain-containing protein</fullName>
    </recommendedName>
</protein>
<dbReference type="InterPro" id="IPR046541">
    <property type="entry name" value="DUF6606"/>
</dbReference>
<evidence type="ECO:0000259" key="2">
    <source>
        <dbReference type="Pfam" id="PF20255"/>
    </source>
</evidence>
<name>A0A6G1KXB1_9PEZI</name>
<evidence type="ECO:0000313" key="3">
    <source>
        <dbReference type="EMBL" id="KAF2765281.1"/>
    </source>
</evidence>
<feature type="compositionally biased region" description="Low complexity" evidence="1">
    <location>
        <begin position="18"/>
        <end position="32"/>
    </location>
</feature>
<accession>A0A6G1KXB1</accession>
<reference evidence="3" key="1">
    <citation type="journal article" date="2020" name="Stud. Mycol.">
        <title>101 Dothideomycetes genomes: a test case for predicting lifestyles and emergence of pathogens.</title>
        <authorList>
            <person name="Haridas S."/>
            <person name="Albert R."/>
            <person name="Binder M."/>
            <person name="Bloem J."/>
            <person name="Labutti K."/>
            <person name="Salamov A."/>
            <person name="Andreopoulos B."/>
            <person name="Baker S."/>
            <person name="Barry K."/>
            <person name="Bills G."/>
            <person name="Bluhm B."/>
            <person name="Cannon C."/>
            <person name="Castanera R."/>
            <person name="Culley D."/>
            <person name="Daum C."/>
            <person name="Ezra D."/>
            <person name="Gonzalez J."/>
            <person name="Henrissat B."/>
            <person name="Kuo A."/>
            <person name="Liang C."/>
            <person name="Lipzen A."/>
            <person name="Lutzoni F."/>
            <person name="Magnuson J."/>
            <person name="Mondo S."/>
            <person name="Nolan M."/>
            <person name="Ohm R."/>
            <person name="Pangilinan J."/>
            <person name="Park H.-J."/>
            <person name="Ramirez L."/>
            <person name="Alfaro M."/>
            <person name="Sun H."/>
            <person name="Tritt A."/>
            <person name="Yoshinaga Y."/>
            <person name="Zwiers L.-H."/>
            <person name="Turgeon B."/>
            <person name="Goodwin S."/>
            <person name="Spatafora J."/>
            <person name="Crous P."/>
            <person name="Grigoriev I."/>
        </authorList>
    </citation>
    <scope>NUCLEOTIDE SEQUENCE</scope>
    <source>
        <strain evidence="3">CBS 116005</strain>
    </source>
</reference>
<dbReference type="EMBL" id="ML995896">
    <property type="protein sequence ID" value="KAF2765281.1"/>
    <property type="molecule type" value="Genomic_DNA"/>
</dbReference>
<dbReference type="Pfam" id="PF20255">
    <property type="entry name" value="DUF6606"/>
    <property type="match status" value="1"/>
</dbReference>
<feature type="compositionally biased region" description="Basic and acidic residues" evidence="1">
    <location>
        <begin position="1"/>
        <end position="10"/>
    </location>
</feature>
<dbReference type="AlphaFoldDB" id="A0A6G1KXB1"/>
<organism evidence="3 4">
    <name type="scientific">Teratosphaeria nubilosa</name>
    <dbReference type="NCBI Taxonomy" id="161662"/>
    <lineage>
        <taxon>Eukaryota</taxon>
        <taxon>Fungi</taxon>
        <taxon>Dikarya</taxon>
        <taxon>Ascomycota</taxon>
        <taxon>Pezizomycotina</taxon>
        <taxon>Dothideomycetes</taxon>
        <taxon>Dothideomycetidae</taxon>
        <taxon>Mycosphaerellales</taxon>
        <taxon>Teratosphaeriaceae</taxon>
        <taxon>Teratosphaeria</taxon>
    </lineage>
</organism>
<evidence type="ECO:0000256" key="1">
    <source>
        <dbReference type="SAM" id="MobiDB-lite"/>
    </source>
</evidence>
<proteinExistence type="predicted"/>
<dbReference type="OrthoDB" id="3849850at2759"/>
<gene>
    <name evidence="3" type="ORF">EJ03DRAFT_369375</name>
</gene>
<evidence type="ECO:0000313" key="4">
    <source>
        <dbReference type="Proteomes" id="UP000799436"/>
    </source>
</evidence>
<sequence length="959" mass="106787">MSPRHERGPDPARGLSFSTSITRSTSTRTTASRSDRLQSHRMAAIFTHAELTKAVNHIFLPPKLPEEEDEECGDVLIRLIVDALKALRSLVTLPQTQAAIEKATHVVLSLMTIHDNSGVNEVGLRNAVAQLKDEKTIAVHVSAQNAAVLVTRKQDQLVFEQFELSPTNEAVLAAKGRLVGCFPGAAVAIPSAVFDEADCASTIARTIATMLTISRATDDSHVLYKKATCFLMSHILDKVLKLDTIIDSDLLYIMNVKIDRRRQKLLKIGEALRDPVGLRISTATRTCNEALSVRWSDIQKDDVRPTPLSELASLNFERDSLVRLPDLDGHIQKLRARCLSADVEAVFEGDKARPGLLKCQRGDIAPLPDRLDALAAASLQQFEGWVARELDTWAARTKPDIVCEIMCRVMKSYHVLASQFYDGNPEARYFDKSECLQQLLQTTQDAAEFSEQAKERELNETKQEYVRLTELFQQTDCEYSTKIVKKSMLKTHYGGKALDKCEMENICLKNGLKYGYFDRVSDSYVGDYIISDKLVLGCTYSLPPMSGVDLKKPETTLTIMQCINQCGPPSLDGSVYRQAHWILRDDSSVIWILHNLQTALKRVQENWESMQAVGCFVSIATRVLSLNNTAQEAYLAFLSDSRTVVTRWMQFVRNKAQEAQNNEDRTILAAKGVELALVCAATFELDDDLLHLVLQGSEQASLLILASIMVQEGHHIRSARQPTHVAVRYLRFQRTINRSYGLLAQNTTAIDLAMKQAWPGYVAGPGGWIRSSTADYWITSSTSASAGGMTTQLNLLDGLLLVKGQALRQLPSHYSETTLFQALFGEAIAEVMPASTPGFDFSMLYDGNIVQLGMSRDNLIVQATKDGSVFEAVPVSVLRHTFPNHFVNDYVLWYNTESDMAELQPLDDLWKSQSTLNWTLRRAEAIGCWQATKDGVHLLATESQTAKVLSEILQPFATD</sequence>
<dbReference type="Proteomes" id="UP000799436">
    <property type="component" value="Unassembled WGS sequence"/>
</dbReference>
<keyword evidence="4" id="KW-1185">Reference proteome</keyword>
<feature type="region of interest" description="Disordered" evidence="1">
    <location>
        <begin position="1"/>
        <end position="35"/>
    </location>
</feature>